<dbReference type="RefSeq" id="XP_009528467.1">
    <property type="nucleotide sequence ID" value="XM_009530172.1"/>
</dbReference>
<keyword evidence="1" id="KW-0472">Membrane</keyword>
<feature type="transmembrane region" description="Helical" evidence="1">
    <location>
        <begin position="53"/>
        <end position="71"/>
    </location>
</feature>
<keyword evidence="1" id="KW-0812">Transmembrane</keyword>
<dbReference type="KEGG" id="psoj:PHYSODRAFT_505337"/>
<dbReference type="RefSeq" id="XP_009528515.1">
    <property type="nucleotide sequence ID" value="XM_009530220.1"/>
</dbReference>
<evidence type="ECO:0000313" key="2">
    <source>
        <dbReference type="EMBL" id="EGZ14718.1"/>
    </source>
</evidence>
<dbReference type="KEGG" id="psoj:PHYSODRAFT_506026"/>
<dbReference type="AlphaFoldDB" id="G4ZNI9"/>
<name>G4ZNI9_PHYSP</name>
<feature type="transmembrane region" description="Helical" evidence="1">
    <location>
        <begin position="91"/>
        <end position="110"/>
    </location>
</feature>
<evidence type="ECO:0000256" key="1">
    <source>
        <dbReference type="SAM" id="Phobius"/>
    </source>
</evidence>
<sequence length="116" mass="13858">MAEYLLLINYVEVIIPLVYSCYLIATYHMPNHEYYTVFQGMDHARLYQTLKNVQLYCLFQLVSLLLLMYKLKFTLGFPPVQHLGFVLENQIQWVLLHLTFWIIYNVQGSLEHLGWL</sequence>
<reference evidence="2" key="2">
    <citation type="submission" date="2011-09" db="EMBL/GenBank/DDBJ databases">
        <authorList>
            <consortium name="US DOE Joint Genome Institute (JGI-PGF)"/>
            <person name="Aerts A."/>
            <person name="Grimwood J."/>
            <person name="Schmutz J."/>
            <person name="Lucas S."/>
            <person name="Hammon N."/>
            <person name="Glavina del Rio T."/>
            <person name="Dalin E."/>
            <person name="Tice H."/>
            <person name="Pitluck S."/>
            <person name="Dehal P."/>
            <person name="Chapman J."/>
            <person name="Putman N.H."/>
            <person name="Salamov A.A."/>
            <person name="Terry A."/>
            <person name="Rokhsar D.S."/>
            <person name="Boore J.L."/>
            <person name="Tripathy S."/>
            <person name="Tyler B.M."/>
            <person name="Grigoriev I.V."/>
        </authorList>
    </citation>
    <scope>NUCLEOTIDE SEQUENCE</scope>
    <source>
        <strain evidence="2">P6497</strain>
    </source>
</reference>
<evidence type="ECO:0000313" key="3">
    <source>
        <dbReference type="EMBL" id="EGZ14766.1"/>
    </source>
</evidence>
<proteinExistence type="predicted"/>
<dbReference type="EMBL" id="JH159155">
    <property type="protein sequence ID" value="EGZ14766.1"/>
    <property type="molecule type" value="Genomic_DNA"/>
</dbReference>
<feature type="transmembrane region" description="Helical" evidence="1">
    <location>
        <begin position="6"/>
        <end position="25"/>
    </location>
</feature>
<organism evidence="4">
    <name type="scientific">Phytophthora sojae (strain P6497)</name>
    <name type="common">Soybean stem and root rot agent</name>
    <name type="synonym">Phytophthora megasperma f. sp. glycines</name>
    <dbReference type="NCBI Taxonomy" id="1094619"/>
    <lineage>
        <taxon>Eukaryota</taxon>
        <taxon>Sar</taxon>
        <taxon>Stramenopiles</taxon>
        <taxon>Oomycota</taxon>
        <taxon>Peronosporomycetes</taxon>
        <taxon>Peronosporales</taxon>
        <taxon>Peronosporaceae</taxon>
        <taxon>Phytophthora</taxon>
    </lineage>
</organism>
<accession>G4ZNI9</accession>
<dbReference type="Proteomes" id="UP000002640">
    <property type="component" value="Unassembled WGS sequence"/>
</dbReference>
<keyword evidence="4" id="KW-1185">Reference proteome</keyword>
<protein>
    <submittedName>
        <fullName evidence="2">Uncharacterized protein</fullName>
    </submittedName>
</protein>
<dbReference type="EMBL" id="JH159155">
    <property type="protein sequence ID" value="EGZ14718.1"/>
    <property type="molecule type" value="Genomic_DNA"/>
</dbReference>
<dbReference type="GeneID" id="20658474"/>
<dbReference type="GeneID" id="20658562"/>
<keyword evidence="1" id="KW-1133">Transmembrane helix</keyword>
<dbReference type="InParanoid" id="G4ZNI9"/>
<gene>
    <name evidence="3" type="ORF">PHYSODRAFT_505337</name>
    <name evidence="2" type="ORF">PHYSODRAFT_506026</name>
</gene>
<evidence type="ECO:0000313" key="4">
    <source>
        <dbReference type="Proteomes" id="UP000002640"/>
    </source>
</evidence>
<reference evidence="2 4" key="1">
    <citation type="journal article" date="2006" name="Science">
        <title>Phytophthora genome sequences uncover evolutionary origins and mechanisms of pathogenesis.</title>
        <authorList>
            <person name="Tyler B.M."/>
            <person name="Tripathy S."/>
            <person name="Zhang X."/>
            <person name="Dehal P."/>
            <person name="Jiang R.H."/>
            <person name="Aerts A."/>
            <person name="Arredondo F.D."/>
            <person name="Baxter L."/>
            <person name="Bensasson D."/>
            <person name="Beynon J.L."/>
            <person name="Chapman J."/>
            <person name="Damasceno C.M."/>
            <person name="Dorrance A.E."/>
            <person name="Dou D."/>
            <person name="Dickerman A.W."/>
            <person name="Dubchak I.L."/>
            <person name="Garbelotto M."/>
            <person name="Gijzen M."/>
            <person name="Gordon S.G."/>
            <person name="Govers F."/>
            <person name="Grunwald N.J."/>
            <person name="Huang W."/>
            <person name="Ivors K.L."/>
            <person name="Jones R.W."/>
            <person name="Kamoun S."/>
            <person name="Krampis K."/>
            <person name="Lamour K.H."/>
            <person name="Lee M.K."/>
            <person name="McDonald W.H."/>
            <person name="Medina M."/>
            <person name="Meijer H.J."/>
            <person name="Nordberg E.K."/>
            <person name="Maclean D.J."/>
            <person name="Ospina-Giraldo M.D."/>
            <person name="Morris P.F."/>
            <person name="Phuntumart V."/>
            <person name="Putnam N.H."/>
            <person name="Rash S."/>
            <person name="Rose J.K."/>
            <person name="Sakihama Y."/>
            <person name="Salamov A.A."/>
            <person name="Savidor A."/>
            <person name="Scheuring C.F."/>
            <person name="Smith B.M."/>
            <person name="Sobral B.W."/>
            <person name="Terry A."/>
            <person name="Torto-Alalibo T.A."/>
            <person name="Win J."/>
            <person name="Xu Z."/>
            <person name="Zhang H."/>
            <person name="Grigoriev I.V."/>
            <person name="Rokhsar D.S."/>
            <person name="Boore J.L."/>
        </authorList>
    </citation>
    <scope>NUCLEOTIDE SEQUENCE [LARGE SCALE GENOMIC DNA]</scope>
    <source>
        <strain evidence="2 4">P6497</strain>
    </source>
</reference>